<evidence type="ECO:0000313" key="4">
    <source>
        <dbReference type="Proteomes" id="UP001596037"/>
    </source>
</evidence>
<evidence type="ECO:0000259" key="2">
    <source>
        <dbReference type="PROSITE" id="PS50835"/>
    </source>
</evidence>
<keyword evidence="4" id="KW-1185">Reference proteome</keyword>
<dbReference type="PROSITE" id="PS50835">
    <property type="entry name" value="IG_LIKE"/>
    <property type="match status" value="1"/>
</dbReference>
<evidence type="ECO:0000313" key="3">
    <source>
        <dbReference type="EMBL" id="MFC5495940.1"/>
    </source>
</evidence>
<dbReference type="PANTHER" id="PTHR13833">
    <property type="match status" value="1"/>
</dbReference>
<feature type="chain" id="PRO_5045259987" description="Ig-like domain-containing protein" evidence="1">
    <location>
        <begin position="31"/>
        <end position="440"/>
    </location>
</feature>
<dbReference type="EMBL" id="JBHSMF010000002">
    <property type="protein sequence ID" value="MFC5495940.1"/>
    <property type="molecule type" value="Genomic_DNA"/>
</dbReference>
<dbReference type="InterPro" id="IPR000336">
    <property type="entry name" value="Flavivir/Alphavir_Ig-like_sf"/>
</dbReference>
<dbReference type="Gene3D" id="2.120.10.30">
    <property type="entry name" value="TolB, C-terminal domain"/>
    <property type="match status" value="2"/>
</dbReference>
<accession>A0ABW0N7M1</accession>
<sequence length="440" mass="43618">MARICSYAARAVLAAGVAALVACGGGGSSAPPPPAPLAPSIAQQPASQSVAAGGSATFSVSASGDAPLSYQWQRNGVDVAGAGSSTYTLGSALLPDQGAGFAAKVSNGVGTVISSTATLSVQPAGTLTLVAGTVTLALPTPAFLDGPAASARFAGVTGLAVDGAGNIFATDSYNQVVRRISTDGMVSTFAGTPGVSDPTGAAGFNLPAGLAIDGAGTLYVANGFPPVFGLQWQEVRAISAQGVVTPFVQRRVFVASLAVDTAGNVYVDGARITPAGQASGIDTSAAGQAWFYGHAVGADGSYYFASNNSIWKNPAGSGSVLLAGASTAGTADGPAQQARFTFSGTGIPIPQFQLPMVADSAGNLYLCDDNNLRRVARDGTVTTLTGRPGMLAGVGVNGLENQPFTGAVLADRPSCTALALRGDKTLYIGRGGAVLKLQLP</sequence>
<dbReference type="RefSeq" id="WP_376847976.1">
    <property type="nucleotide sequence ID" value="NZ_JBHSMF010000002.1"/>
</dbReference>
<keyword evidence="1" id="KW-0732">Signal</keyword>
<dbReference type="PANTHER" id="PTHR13833:SF71">
    <property type="entry name" value="NHL DOMAIN-CONTAINING PROTEIN"/>
    <property type="match status" value="1"/>
</dbReference>
<organism evidence="3 4">
    <name type="scientific">Caenimonas terrae</name>
    <dbReference type="NCBI Taxonomy" id="696074"/>
    <lineage>
        <taxon>Bacteria</taxon>
        <taxon>Pseudomonadati</taxon>
        <taxon>Pseudomonadota</taxon>
        <taxon>Betaproteobacteria</taxon>
        <taxon>Burkholderiales</taxon>
        <taxon>Comamonadaceae</taxon>
        <taxon>Caenimonas</taxon>
    </lineage>
</organism>
<dbReference type="InterPro" id="IPR011042">
    <property type="entry name" value="6-blade_b-propeller_TolB-like"/>
</dbReference>
<proteinExistence type="predicted"/>
<dbReference type="SUPFAM" id="SSF48726">
    <property type="entry name" value="Immunoglobulin"/>
    <property type="match status" value="1"/>
</dbReference>
<protein>
    <recommendedName>
        <fullName evidence="2">Ig-like domain-containing protein</fullName>
    </recommendedName>
</protein>
<dbReference type="InterPro" id="IPR036179">
    <property type="entry name" value="Ig-like_dom_sf"/>
</dbReference>
<reference evidence="4" key="1">
    <citation type="journal article" date="2019" name="Int. J. Syst. Evol. Microbiol.">
        <title>The Global Catalogue of Microorganisms (GCM) 10K type strain sequencing project: providing services to taxonomists for standard genome sequencing and annotation.</title>
        <authorList>
            <consortium name="The Broad Institute Genomics Platform"/>
            <consortium name="The Broad Institute Genome Sequencing Center for Infectious Disease"/>
            <person name="Wu L."/>
            <person name="Ma J."/>
        </authorList>
    </citation>
    <scope>NUCLEOTIDE SEQUENCE [LARGE SCALE GENOMIC DNA]</scope>
    <source>
        <strain evidence="4">CCUG 57401</strain>
    </source>
</reference>
<dbReference type="InterPro" id="IPR007110">
    <property type="entry name" value="Ig-like_dom"/>
</dbReference>
<feature type="domain" description="Ig-like" evidence="2">
    <location>
        <begin position="39"/>
        <end position="120"/>
    </location>
</feature>
<dbReference type="Proteomes" id="UP001596037">
    <property type="component" value="Unassembled WGS sequence"/>
</dbReference>
<dbReference type="PROSITE" id="PS51257">
    <property type="entry name" value="PROKAR_LIPOPROTEIN"/>
    <property type="match status" value="1"/>
</dbReference>
<evidence type="ECO:0000256" key="1">
    <source>
        <dbReference type="SAM" id="SignalP"/>
    </source>
</evidence>
<dbReference type="Gene3D" id="2.60.40.350">
    <property type="match status" value="1"/>
</dbReference>
<gene>
    <name evidence="3" type="ORF">ACFPOE_00195</name>
</gene>
<name>A0ABW0N7M1_9BURK</name>
<dbReference type="SUPFAM" id="SSF101898">
    <property type="entry name" value="NHL repeat"/>
    <property type="match status" value="1"/>
</dbReference>
<feature type="signal peptide" evidence="1">
    <location>
        <begin position="1"/>
        <end position="30"/>
    </location>
</feature>
<comment type="caution">
    <text evidence="3">The sequence shown here is derived from an EMBL/GenBank/DDBJ whole genome shotgun (WGS) entry which is preliminary data.</text>
</comment>